<comment type="caution">
    <text evidence="1">The sequence shown here is derived from an EMBL/GenBank/DDBJ whole genome shotgun (WGS) entry which is preliminary data.</text>
</comment>
<reference evidence="1 2" key="2">
    <citation type="submission" date="2007-08" db="EMBL/GenBank/DDBJ databases">
        <authorList>
            <person name="Fulton L."/>
            <person name="Clifton S."/>
            <person name="Fulton B."/>
            <person name="Xu J."/>
            <person name="Minx P."/>
            <person name="Pepin K.H."/>
            <person name="Johnson M."/>
            <person name="Thiruvilangam P."/>
            <person name="Bhonagiri V."/>
            <person name="Nash W.E."/>
            <person name="Wang C."/>
            <person name="Mardis E.R."/>
            <person name="Wilson R.K."/>
        </authorList>
    </citation>
    <scope>NUCLEOTIDE SEQUENCE [LARGE SCALE GENOMIC DNA]</scope>
    <source>
        <strain evidence="1 2">DSM 753</strain>
    </source>
</reference>
<proteinExistence type="predicted"/>
<dbReference type="EMBL" id="ABCB02000018">
    <property type="protein sequence ID" value="EDO61123.1"/>
    <property type="molecule type" value="Genomic_DNA"/>
</dbReference>
<organism evidence="1 2">
    <name type="scientific">[Clostridium] leptum DSM 753</name>
    <dbReference type="NCBI Taxonomy" id="428125"/>
    <lineage>
        <taxon>Bacteria</taxon>
        <taxon>Bacillati</taxon>
        <taxon>Bacillota</taxon>
        <taxon>Clostridia</taxon>
        <taxon>Eubacteriales</taxon>
        <taxon>Oscillospiraceae</taxon>
        <taxon>Oscillospiraceae incertae sedis</taxon>
    </lineage>
</organism>
<sequence length="39" mass="4498">MSTQTIINKKSQFYVRGGYIIVNTVLKNQYFYPGGEILL</sequence>
<gene>
    <name evidence="1" type="ORF">CLOLEP_01518</name>
</gene>
<evidence type="ECO:0000313" key="2">
    <source>
        <dbReference type="Proteomes" id="UP000003490"/>
    </source>
</evidence>
<dbReference type="AlphaFoldDB" id="A7VSH7"/>
<dbReference type="Proteomes" id="UP000003490">
    <property type="component" value="Unassembled WGS sequence"/>
</dbReference>
<evidence type="ECO:0000313" key="1">
    <source>
        <dbReference type="EMBL" id="EDO61123.1"/>
    </source>
</evidence>
<name>A7VSH7_9FIRM</name>
<reference evidence="1 2" key="1">
    <citation type="submission" date="2007-08" db="EMBL/GenBank/DDBJ databases">
        <title>Draft genome sequence of Clostridium leptum (DSM 753).</title>
        <authorList>
            <person name="Sudarsanam P."/>
            <person name="Ley R."/>
            <person name="Guruge J."/>
            <person name="Turnbaugh P.J."/>
            <person name="Mahowald M."/>
            <person name="Liep D."/>
            <person name="Gordon J."/>
        </authorList>
    </citation>
    <scope>NUCLEOTIDE SEQUENCE [LARGE SCALE GENOMIC DNA]</scope>
    <source>
        <strain evidence="1 2">DSM 753</strain>
    </source>
</reference>
<protein>
    <submittedName>
        <fullName evidence="1">Uncharacterized protein</fullName>
    </submittedName>
</protein>
<accession>A7VSH7</accession>
<dbReference type="HOGENOM" id="CLU_3307395_0_0_9"/>